<evidence type="ECO:0000313" key="5">
    <source>
        <dbReference type="EMBL" id="MBB5284440.1"/>
    </source>
</evidence>
<comment type="caution">
    <text evidence="5">The sequence shown here is derived from an EMBL/GenBank/DDBJ whole genome shotgun (WGS) entry which is preliminary data.</text>
</comment>
<name>A0A840TWX3_9BACT</name>
<comment type="similarity">
    <text evidence="1">Belongs to the peptidase S49 family.</text>
</comment>
<organism evidence="5 6">
    <name type="scientific">Rhabdobacter roseus</name>
    <dbReference type="NCBI Taxonomy" id="1655419"/>
    <lineage>
        <taxon>Bacteria</taxon>
        <taxon>Pseudomonadati</taxon>
        <taxon>Bacteroidota</taxon>
        <taxon>Cytophagia</taxon>
        <taxon>Cytophagales</taxon>
        <taxon>Cytophagaceae</taxon>
        <taxon>Rhabdobacter</taxon>
    </lineage>
</organism>
<feature type="coiled-coil region" evidence="2">
    <location>
        <begin position="364"/>
        <end position="394"/>
    </location>
</feature>
<dbReference type="PANTHER" id="PTHR42987">
    <property type="entry name" value="PEPTIDASE S49"/>
    <property type="match status" value="1"/>
</dbReference>
<protein>
    <submittedName>
        <fullName evidence="5">Protease-4</fullName>
        <ecNumber evidence="5">3.4.21.-</ecNumber>
    </submittedName>
</protein>
<feature type="region of interest" description="Disordered" evidence="3">
    <location>
        <begin position="332"/>
        <end position="361"/>
    </location>
</feature>
<dbReference type="RefSeq" id="WP_184174379.1">
    <property type="nucleotide sequence ID" value="NZ_JACHGF010000003.1"/>
</dbReference>
<dbReference type="EMBL" id="JACHGF010000003">
    <property type="protein sequence ID" value="MBB5284440.1"/>
    <property type="molecule type" value="Genomic_DNA"/>
</dbReference>
<dbReference type="PANTHER" id="PTHR42987:SF4">
    <property type="entry name" value="PROTEASE SOHB-RELATED"/>
    <property type="match status" value="1"/>
</dbReference>
<evidence type="ECO:0000256" key="1">
    <source>
        <dbReference type="ARBA" id="ARBA00008683"/>
    </source>
</evidence>
<accession>A0A840TWX3</accession>
<dbReference type="Pfam" id="PF01343">
    <property type="entry name" value="Peptidase_S49"/>
    <property type="match status" value="1"/>
</dbReference>
<feature type="compositionally biased region" description="Low complexity" evidence="3">
    <location>
        <begin position="343"/>
        <end position="361"/>
    </location>
</feature>
<evidence type="ECO:0000313" key="6">
    <source>
        <dbReference type="Proteomes" id="UP000557307"/>
    </source>
</evidence>
<dbReference type="SUPFAM" id="SSF52096">
    <property type="entry name" value="ClpP/crotonase"/>
    <property type="match status" value="1"/>
</dbReference>
<keyword evidence="5" id="KW-0378">Hydrolase</keyword>
<dbReference type="Proteomes" id="UP000557307">
    <property type="component" value="Unassembled WGS sequence"/>
</dbReference>
<gene>
    <name evidence="5" type="ORF">HNQ92_002583</name>
</gene>
<dbReference type="Gene3D" id="3.90.226.10">
    <property type="entry name" value="2-enoyl-CoA Hydratase, Chain A, domain 1"/>
    <property type="match status" value="1"/>
</dbReference>
<keyword evidence="6" id="KW-1185">Reference proteome</keyword>
<evidence type="ECO:0000256" key="3">
    <source>
        <dbReference type="SAM" id="MobiDB-lite"/>
    </source>
</evidence>
<keyword evidence="5" id="KW-0645">Protease</keyword>
<dbReference type="GO" id="GO:0006508">
    <property type="term" value="P:proteolysis"/>
    <property type="evidence" value="ECO:0007669"/>
    <property type="project" value="UniProtKB-KW"/>
</dbReference>
<dbReference type="InterPro" id="IPR002142">
    <property type="entry name" value="Peptidase_S49"/>
</dbReference>
<keyword evidence="2" id="KW-0175">Coiled coil</keyword>
<dbReference type="GO" id="GO:0008233">
    <property type="term" value="F:peptidase activity"/>
    <property type="evidence" value="ECO:0007669"/>
    <property type="project" value="UniProtKB-KW"/>
</dbReference>
<dbReference type="AlphaFoldDB" id="A0A840TWX3"/>
<reference evidence="5 6" key="1">
    <citation type="submission" date="2020-08" db="EMBL/GenBank/DDBJ databases">
        <title>Genomic Encyclopedia of Type Strains, Phase IV (KMG-IV): sequencing the most valuable type-strain genomes for metagenomic binning, comparative biology and taxonomic classification.</title>
        <authorList>
            <person name="Goeker M."/>
        </authorList>
    </citation>
    <scope>NUCLEOTIDE SEQUENCE [LARGE SCALE GENOMIC DNA]</scope>
    <source>
        <strain evidence="5 6">DSM 105074</strain>
    </source>
</reference>
<feature type="domain" description="Peptidase S49" evidence="4">
    <location>
        <begin position="148"/>
        <end position="297"/>
    </location>
</feature>
<evidence type="ECO:0000259" key="4">
    <source>
        <dbReference type="Pfam" id="PF01343"/>
    </source>
</evidence>
<proteinExistence type="inferred from homology"/>
<dbReference type="EC" id="3.4.21.-" evidence="5"/>
<evidence type="ECO:0000256" key="2">
    <source>
        <dbReference type="SAM" id="Coils"/>
    </source>
</evidence>
<dbReference type="InterPro" id="IPR029045">
    <property type="entry name" value="ClpP/crotonase-like_dom_sf"/>
</dbReference>
<sequence length="440" mass="46919">MLRNYQLLTSLLLEPWFVDAAYAEMMFPWVMELLEGKLEKPKTNAQEYEKPVCYFLDEQLAAVDLATVGAGGSGTGLFGGVPAGSTAVVPIRGAITKYDGICNHGVETYLRWVEAADSAPNVSQVALLIDSPGGQANASFMLAERIARMQKPTLAYVDAGMAASAAYLIASAADQIHVNTPVDLVGSIGAMITLSDYGARIQESSAKVWEIYSRLSSEKNLAYRRLRTNNDTSLYEDMLDQAAGELITSVKKYRGDRLNLSAGDPFKGATYSAVQALKLGLIDGIGPLNEALLSLEKMPKGKSTISNTTQLSNQNEETDMSLRKALMSFLTSYQEESPEVEAEATTPEAATGTPAPAATAETPAETLEARLAALEANATELATLRQENANLTARLKDKPAAAPTAPVVAQETVPAPVEVPAGVTDFTSETDELIAGLKTK</sequence>